<sequence>MEINSKVTVETFVIRSVRNDGSKFRPGDWIERISATLASFNTSPVTDHSSKGAKPCVIDGEKCLVVESQLATVNPAAYEFIMSFAYSNDLRIQQDRRSKSRNVSVERRSHEGQS</sequence>
<dbReference type="Gene3D" id="3.30.70.2340">
    <property type="entry name" value="Uncharacterised protein PF12112 family, DUF3579"/>
    <property type="match status" value="1"/>
</dbReference>
<evidence type="ECO:0000313" key="1">
    <source>
        <dbReference type="EMBL" id="VAW95293.1"/>
    </source>
</evidence>
<organism evidence="1">
    <name type="scientific">hydrothermal vent metagenome</name>
    <dbReference type="NCBI Taxonomy" id="652676"/>
    <lineage>
        <taxon>unclassified sequences</taxon>
        <taxon>metagenomes</taxon>
        <taxon>ecological metagenomes</taxon>
    </lineage>
</organism>
<name>A0A3B1A5A4_9ZZZZ</name>
<dbReference type="Pfam" id="PF12112">
    <property type="entry name" value="DUF3579"/>
    <property type="match status" value="1"/>
</dbReference>
<protein>
    <recommendedName>
        <fullName evidence="2">DUF3579 domain-containing protein</fullName>
    </recommendedName>
</protein>
<proteinExistence type="predicted"/>
<dbReference type="AlphaFoldDB" id="A0A3B1A5A4"/>
<reference evidence="1" key="1">
    <citation type="submission" date="2018-06" db="EMBL/GenBank/DDBJ databases">
        <authorList>
            <person name="Zhirakovskaya E."/>
        </authorList>
    </citation>
    <scope>NUCLEOTIDE SEQUENCE</scope>
</reference>
<accession>A0A3B1A5A4</accession>
<dbReference type="EMBL" id="UOFS01000022">
    <property type="protein sequence ID" value="VAW95293.1"/>
    <property type="molecule type" value="Genomic_DNA"/>
</dbReference>
<dbReference type="InterPro" id="IPR021969">
    <property type="entry name" value="DUF3579"/>
</dbReference>
<gene>
    <name evidence="1" type="ORF">MNBD_GAMMA22-26</name>
</gene>
<evidence type="ECO:0008006" key="2">
    <source>
        <dbReference type="Google" id="ProtNLM"/>
    </source>
</evidence>